<reference evidence="1 2" key="1">
    <citation type="submission" date="2021-01" db="EMBL/GenBank/DDBJ databases">
        <title>Sequencing the genomes of 1000 actinobacteria strains.</title>
        <authorList>
            <person name="Klenk H.-P."/>
        </authorList>
    </citation>
    <scope>NUCLEOTIDE SEQUENCE [LARGE SCALE GENOMIC DNA]</scope>
    <source>
        <strain evidence="1 2">DSM 13657</strain>
    </source>
</reference>
<gene>
    <name evidence="1" type="ORF">JOE56_000838</name>
</gene>
<keyword evidence="2" id="KW-1185">Reference proteome</keyword>
<dbReference type="Proteomes" id="UP000809290">
    <property type="component" value="Unassembled WGS sequence"/>
</dbReference>
<comment type="caution">
    <text evidence="1">The sequence shown here is derived from an EMBL/GenBank/DDBJ whole genome shotgun (WGS) entry which is preliminary data.</text>
</comment>
<dbReference type="EMBL" id="JAFBCP010000001">
    <property type="protein sequence ID" value="MBM7816144.1"/>
    <property type="molecule type" value="Genomic_DNA"/>
</dbReference>
<protein>
    <submittedName>
        <fullName evidence="1">Uncharacterized protein</fullName>
    </submittedName>
</protein>
<name>A0ABS2SIQ8_9MICO</name>
<proteinExistence type="predicted"/>
<evidence type="ECO:0000313" key="1">
    <source>
        <dbReference type="EMBL" id="MBM7816144.1"/>
    </source>
</evidence>
<evidence type="ECO:0000313" key="2">
    <source>
        <dbReference type="Proteomes" id="UP000809290"/>
    </source>
</evidence>
<organism evidence="1 2">
    <name type="scientific">Brevibacterium paucivorans</name>
    <dbReference type="NCBI Taxonomy" id="170994"/>
    <lineage>
        <taxon>Bacteria</taxon>
        <taxon>Bacillati</taxon>
        <taxon>Actinomycetota</taxon>
        <taxon>Actinomycetes</taxon>
        <taxon>Micrococcales</taxon>
        <taxon>Brevibacteriaceae</taxon>
        <taxon>Brevibacterium</taxon>
    </lineage>
</organism>
<accession>A0ABS2SIQ8</accession>
<sequence length="30" mass="3469">MLFSNVIAITLLKSAVYVRLTPRRICETFL</sequence>